<dbReference type="Proteomes" id="UP000032431">
    <property type="component" value="Chromosome I"/>
</dbReference>
<dbReference type="Pfam" id="PF00857">
    <property type="entry name" value="Isochorismatase"/>
    <property type="match status" value="1"/>
</dbReference>
<dbReference type="STRING" id="29343.CCDG5_0762"/>
<accession>A0A078KJU7</accession>
<dbReference type="EMBL" id="LM995447">
    <property type="protein sequence ID" value="CDZ23891.1"/>
    <property type="molecule type" value="Genomic_DNA"/>
</dbReference>
<keyword evidence="2" id="KW-0378">Hydrolase</keyword>
<dbReference type="InterPro" id="IPR050272">
    <property type="entry name" value="Isochorismatase-like_hydrls"/>
</dbReference>
<protein>
    <submittedName>
        <fullName evidence="4">Nicotinamidase-like amidase</fullName>
    </submittedName>
</protein>
<comment type="similarity">
    <text evidence="1">Belongs to the isochorismatase family.</text>
</comment>
<dbReference type="InterPro" id="IPR036380">
    <property type="entry name" value="Isochorismatase-like_sf"/>
</dbReference>
<dbReference type="SUPFAM" id="SSF52499">
    <property type="entry name" value="Isochorismatase-like hydrolases"/>
    <property type="match status" value="1"/>
</dbReference>
<dbReference type="GO" id="GO:0016787">
    <property type="term" value="F:hydrolase activity"/>
    <property type="evidence" value="ECO:0007669"/>
    <property type="project" value="UniProtKB-KW"/>
</dbReference>
<dbReference type="PANTHER" id="PTHR43540:SF6">
    <property type="entry name" value="ISOCHORISMATASE-LIKE DOMAIN-CONTAINING PROTEIN"/>
    <property type="match status" value="1"/>
</dbReference>
<dbReference type="PANTHER" id="PTHR43540">
    <property type="entry name" value="PEROXYUREIDOACRYLATE/UREIDOACRYLATE AMIDOHYDROLASE-RELATED"/>
    <property type="match status" value="1"/>
</dbReference>
<sequence>MAKTALIIVDMVRDFTSPDGKVFYPQNQAILPNIQKVLAKCREYGALIIFIRNSYRKDKYDKNLQTMRVNCIEGTGGDEIDPSLKVDPVKDYVIKKRRYSSFFGTDLDLVLRENGVKNVIVVGTKTNCCIRATVTDAYYLNYEVYVVSECVATNDETVNRVHLEDINKYLGHVVTMDELFEKFEGGIL</sequence>
<dbReference type="HOGENOM" id="CLU_068979_8_4_9"/>
<feature type="domain" description="Isochorismatase-like" evidence="3">
    <location>
        <begin position="4"/>
        <end position="177"/>
    </location>
</feature>
<dbReference type="AlphaFoldDB" id="A0A078KJU7"/>
<dbReference type="OrthoDB" id="9796485at2"/>
<reference evidence="5" key="1">
    <citation type="submission" date="2014-07" db="EMBL/GenBank/DDBJ databases">
        <authorList>
            <person name="Wibberg D."/>
        </authorList>
    </citation>
    <scope>NUCLEOTIDE SEQUENCE [LARGE SCALE GENOMIC DNA]</scope>
    <source>
        <strain evidence="5">DG5</strain>
    </source>
</reference>
<keyword evidence="5" id="KW-1185">Reference proteome</keyword>
<name>A0A078KJU7_9FIRM</name>
<evidence type="ECO:0000313" key="5">
    <source>
        <dbReference type="Proteomes" id="UP000032431"/>
    </source>
</evidence>
<proteinExistence type="inferred from homology"/>
<organism evidence="4 5">
    <name type="scientific">[Clostridium] cellulosi</name>
    <dbReference type="NCBI Taxonomy" id="29343"/>
    <lineage>
        <taxon>Bacteria</taxon>
        <taxon>Bacillati</taxon>
        <taxon>Bacillota</taxon>
        <taxon>Clostridia</taxon>
        <taxon>Eubacteriales</taxon>
        <taxon>Oscillospiraceae</taxon>
        <taxon>Oscillospiraceae incertae sedis</taxon>
    </lineage>
</organism>
<evidence type="ECO:0000256" key="2">
    <source>
        <dbReference type="ARBA" id="ARBA00022801"/>
    </source>
</evidence>
<dbReference type="InterPro" id="IPR000868">
    <property type="entry name" value="Isochorismatase-like_dom"/>
</dbReference>
<dbReference type="KEGG" id="ccel:CCDG5_0762"/>
<evidence type="ECO:0000259" key="3">
    <source>
        <dbReference type="Pfam" id="PF00857"/>
    </source>
</evidence>
<dbReference type="Gene3D" id="3.40.50.850">
    <property type="entry name" value="Isochorismatase-like"/>
    <property type="match status" value="1"/>
</dbReference>
<evidence type="ECO:0000256" key="1">
    <source>
        <dbReference type="ARBA" id="ARBA00006336"/>
    </source>
</evidence>
<dbReference type="PATRIC" id="fig|29343.3.peg.799"/>
<gene>
    <name evidence="4" type="ORF">CCDG5_0762</name>
</gene>
<evidence type="ECO:0000313" key="4">
    <source>
        <dbReference type="EMBL" id="CDZ23891.1"/>
    </source>
</evidence>
<dbReference type="CDD" id="cd00431">
    <property type="entry name" value="cysteine_hydrolases"/>
    <property type="match status" value="1"/>
</dbReference>